<feature type="compositionally biased region" description="Pro residues" evidence="1">
    <location>
        <begin position="87"/>
        <end position="101"/>
    </location>
</feature>
<dbReference type="Proteomes" id="UP001189429">
    <property type="component" value="Unassembled WGS sequence"/>
</dbReference>
<accession>A0ABN9PL44</accession>
<evidence type="ECO:0000256" key="1">
    <source>
        <dbReference type="SAM" id="MobiDB-lite"/>
    </source>
</evidence>
<organism evidence="2 3">
    <name type="scientific">Prorocentrum cordatum</name>
    <dbReference type="NCBI Taxonomy" id="2364126"/>
    <lineage>
        <taxon>Eukaryota</taxon>
        <taxon>Sar</taxon>
        <taxon>Alveolata</taxon>
        <taxon>Dinophyceae</taxon>
        <taxon>Prorocentrales</taxon>
        <taxon>Prorocentraceae</taxon>
        <taxon>Prorocentrum</taxon>
    </lineage>
</organism>
<feature type="region of interest" description="Disordered" evidence="1">
    <location>
        <begin position="82"/>
        <end position="118"/>
    </location>
</feature>
<keyword evidence="3" id="KW-1185">Reference proteome</keyword>
<evidence type="ECO:0000313" key="3">
    <source>
        <dbReference type="Proteomes" id="UP001189429"/>
    </source>
</evidence>
<comment type="caution">
    <text evidence="2">The sequence shown here is derived from an EMBL/GenBank/DDBJ whole genome shotgun (WGS) entry which is preliminary data.</text>
</comment>
<dbReference type="EMBL" id="CAUYUJ010000702">
    <property type="protein sequence ID" value="CAK0792051.1"/>
    <property type="molecule type" value="Genomic_DNA"/>
</dbReference>
<protein>
    <submittedName>
        <fullName evidence="2">Uncharacterized protein</fullName>
    </submittedName>
</protein>
<name>A0ABN9PL44_9DINO</name>
<gene>
    <name evidence="2" type="ORF">PCOR1329_LOCUS2768</name>
</gene>
<sequence>MGYYNGAYHRTVVRFSLADFSTIEVRDFASEVGNDHMTAGGFVHGDDSYVGNDHMTAGGFVHGDDSYAVTAGGKVIRFDAQPAAQATPPPSPSPTPAPAPPGAGAGGSGASAVGDPHLQNVHGERFDLMKEGKHVLINIPRGKSPDSALLHVKADARRLGGQCADLYFQELNVTGSWAEAKQAGGYHYSVSHHDVETPGWIAYGKVELKVIRGRAHNGLRYLNVYAKHLRRAGFAVGGLLGEDDHDDVIVPPGSCAKRLALVGDEKAGSEDPSVASVAVATLA</sequence>
<reference evidence="2" key="1">
    <citation type="submission" date="2023-10" db="EMBL/GenBank/DDBJ databases">
        <authorList>
            <person name="Chen Y."/>
            <person name="Shah S."/>
            <person name="Dougan E. K."/>
            <person name="Thang M."/>
            <person name="Chan C."/>
        </authorList>
    </citation>
    <scope>NUCLEOTIDE SEQUENCE [LARGE SCALE GENOMIC DNA]</scope>
</reference>
<proteinExistence type="predicted"/>
<evidence type="ECO:0000313" key="2">
    <source>
        <dbReference type="EMBL" id="CAK0792051.1"/>
    </source>
</evidence>